<proteinExistence type="predicted"/>
<organism evidence="1">
    <name type="scientific">Solanum chacoense</name>
    <name type="common">Chaco potato</name>
    <dbReference type="NCBI Taxonomy" id="4108"/>
    <lineage>
        <taxon>Eukaryota</taxon>
        <taxon>Viridiplantae</taxon>
        <taxon>Streptophyta</taxon>
        <taxon>Embryophyta</taxon>
        <taxon>Tracheophyta</taxon>
        <taxon>Spermatophyta</taxon>
        <taxon>Magnoliopsida</taxon>
        <taxon>eudicotyledons</taxon>
        <taxon>Gunneridae</taxon>
        <taxon>Pentapetalae</taxon>
        <taxon>asterids</taxon>
        <taxon>lamiids</taxon>
        <taxon>Solanales</taxon>
        <taxon>Solanaceae</taxon>
        <taxon>Solanoideae</taxon>
        <taxon>Solaneae</taxon>
        <taxon>Solanum</taxon>
    </lineage>
</organism>
<sequence>MPIAHHARRGKSLDLGSGCGINKNVSRKTCFIEKFSTLSSELYWITISAIKAHFIVNKKFTNFNTLVLWHERLGHHRSIMMG</sequence>
<name>A0A0V0GTU9_SOLCH</name>
<dbReference type="AlphaFoldDB" id="A0A0V0GTU9"/>
<reference evidence="1" key="1">
    <citation type="submission" date="2015-12" db="EMBL/GenBank/DDBJ databases">
        <title>Gene expression during late stages of embryo sac development: a critical building block for successful pollen-pistil interactions.</title>
        <authorList>
            <person name="Liu Y."/>
            <person name="Joly V."/>
            <person name="Sabar M."/>
            <person name="Matton D.P."/>
        </authorList>
    </citation>
    <scope>NUCLEOTIDE SEQUENCE</scope>
</reference>
<dbReference type="EMBL" id="GEDG01031517">
    <property type="protein sequence ID" value="JAP11331.1"/>
    <property type="molecule type" value="Transcribed_RNA"/>
</dbReference>
<evidence type="ECO:0000313" key="1">
    <source>
        <dbReference type="EMBL" id="JAP11331.1"/>
    </source>
</evidence>
<protein>
    <submittedName>
        <fullName evidence="1">Putative ovule protein</fullName>
    </submittedName>
</protein>
<accession>A0A0V0GTU9</accession>